<dbReference type="RefSeq" id="WP_138180942.1">
    <property type="nucleotide sequence ID" value="NZ_VBUI01000009.1"/>
</dbReference>
<feature type="signal peptide" evidence="1">
    <location>
        <begin position="1"/>
        <end position="19"/>
    </location>
</feature>
<keyword evidence="1" id="KW-0732">Signal</keyword>
<gene>
    <name evidence="2" type="ORF">FEI13_07615</name>
</gene>
<proteinExistence type="predicted"/>
<reference evidence="2 3" key="1">
    <citation type="journal article" date="2007" name="Int. J. Syst. Evol. Microbiol.">
        <title>Halomonas saccharevitans sp. nov., Halomonas arcis sp. nov. and Halomonas subterranea sp. nov., halophilic bacteria isolated from hypersaline environments of China.</title>
        <authorList>
            <person name="Xu X.W."/>
            <person name="Wu Y.H."/>
            <person name="Zhou Z."/>
            <person name="Wang C.S."/>
            <person name="Zhou Y.G."/>
            <person name="Zhang H.B."/>
            <person name="Wang Y."/>
            <person name="Wu M."/>
        </authorList>
    </citation>
    <scope>NUCLEOTIDE SEQUENCE [LARGE SCALE GENOMIC DNA]</scope>
    <source>
        <strain evidence="2 3">TBZ3</strain>
    </source>
</reference>
<accession>A0A5R8MIK6</accession>
<dbReference type="Pfam" id="PF14366">
    <property type="entry name" value="DUF4410"/>
    <property type="match status" value="1"/>
</dbReference>
<feature type="chain" id="PRO_5024450778" evidence="1">
    <location>
        <begin position="20"/>
        <end position="173"/>
    </location>
</feature>
<dbReference type="EMBL" id="VBUI01000009">
    <property type="protein sequence ID" value="TLF51794.1"/>
    <property type="molecule type" value="Genomic_DNA"/>
</dbReference>
<dbReference type="OrthoDB" id="5678999at2"/>
<dbReference type="AlphaFoldDB" id="A0A5R8MIK6"/>
<protein>
    <submittedName>
        <fullName evidence="2">DUF4410 domain-containing protein</fullName>
    </submittedName>
</protein>
<evidence type="ECO:0000313" key="2">
    <source>
        <dbReference type="EMBL" id="TLF51794.1"/>
    </source>
</evidence>
<comment type="caution">
    <text evidence="2">The sequence shown here is derived from an EMBL/GenBank/DDBJ whole genome shotgun (WGS) entry which is preliminary data.</text>
</comment>
<evidence type="ECO:0000256" key="1">
    <source>
        <dbReference type="SAM" id="SignalP"/>
    </source>
</evidence>
<dbReference type="Proteomes" id="UP000306973">
    <property type="component" value="Unassembled WGS sequence"/>
</dbReference>
<evidence type="ECO:0000313" key="3">
    <source>
        <dbReference type="Proteomes" id="UP000306973"/>
    </source>
</evidence>
<keyword evidence="3" id="KW-1185">Reference proteome</keyword>
<dbReference type="InterPro" id="IPR025522">
    <property type="entry name" value="DUF4410"/>
</dbReference>
<sequence>MKRILFIFCLLLLLVGCGAPHVRTDKAAAGLDEYPWVQVLEVEVDSTEQKGNHLRLNREFSDYASRRIRGVIEESGFYQLVDVELIEGPGALVVETHMNITYGSRARRYWVGFGAGKGSVRTVLAIRRAEDGTKLLQLASDSDLSVGAFGGSMDITIRENIDELIAELRRQLP</sequence>
<name>A0A5R8MIK6_9GAMM</name>
<organism evidence="2 3">
    <name type="scientific">Halomonas urmiana</name>
    <dbReference type="NCBI Taxonomy" id="490901"/>
    <lineage>
        <taxon>Bacteria</taxon>
        <taxon>Pseudomonadati</taxon>
        <taxon>Pseudomonadota</taxon>
        <taxon>Gammaproteobacteria</taxon>
        <taxon>Oceanospirillales</taxon>
        <taxon>Halomonadaceae</taxon>
        <taxon>Halomonas</taxon>
    </lineage>
</organism>
<dbReference type="PROSITE" id="PS51257">
    <property type="entry name" value="PROKAR_LIPOPROTEIN"/>
    <property type="match status" value="1"/>
</dbReference>